<dbReference type="PANTHER" id="PTHR13939">
    <property type="entry name" value="NICOTINAMIDE-NUCLEOTIDE AMIDOHYDROLASE PNCC"/>
    <property type="match status" value="1"/>
</dbReference>
<dbReference type="CDD" id="cd00885">
    <property type="entry name" value="cinA"/>
    <property type="match status" value="1"/>
</dbReference>
<proteinExistence type="predicted"/>
<dbReference type="Pfam" id="PF00994">
    <property type="entry name" value="MoCF_biosynth"/>
    <property type="match status" value="1"/>
</dbReference>
<organism evidence="2">
    <name type="scientific">hydrothermal vent metagenome</name>
    <dbReference type="NCBI Taxonomy" id="652676"/>
    <lineage>
        <taxon>unclassified sequences</taxon>
        <taxon>metagenomes</taxon>
        <taxon>ecological metagenomes</taxon>
    </lineage>
</organism>
<dbReference type="NCBIfam" id="TIGR00177">
    <property type="entry name" value="molyb_syn"/>
    <property type="match status" value="1"/>
</dbReference>
<feature type="domain" description="MoaB/Mog" evidence="1">
    <location>
        <begin position="4"/>
        <end position="171"/>
    </location>
</feature>
<dbReference type="SMART" id="SM00852">
    <property type="entry name" value="MoCF_biosynth"/>
    <property type="match status" value="1"/>
</dbReference>
<accession>A0A3B1CGI5</accession>
<feature type="non-terminal residue" evidence="2">
    <location>
        <position position="206"/>
    </location>
</feature>
<evidence type="ECO:0000313" key="2">
    <source>
        <dbReference type="EMBL" id="VAX23084.1"/>
    </source>
</evidence>
<dbReference type="AlphaFoldDB" id="A0A3B1CGI5"/>
<protein>
    <submittedName>
        <fullName evidence="2">ADP-ribose pyrophosphatase of COG1058 family / Nicotinamide-nucleotide amidase</fullName>
        <ecNumber evidence="2">3.5.1.42</ecNumber>
        <ecNumber evidence="2">3.6.1.13</ecNumber>
    </submittedName>
</protein>
<dbReference type="InterPro" id="IPR036425">
    <property type="entry name" value="MoaB/Mog-like_dom_sf"/>
</dbReference>
<evidence type="ECO:0000259" key="1">
    <source>
        <dbReference type="SMART" id="SM00852"/>
    </source>
</evidence>
<reference evidence="2" key="1">
    <citation type="submission" date="2018-06" db="EMBL/GenBank/DDBJ databases">
        <authorList>
            <person name="Zhirakovskaya E."/>
        </authorList>
    </citation>
    <scope>NUCLEOTIDE SEQUENCE</scope>
</reference>
<dbReference type="GO" id="GO:0047631">
    <property type="term" value="F:ADP-ribose diphosphatase activity"/>
    <property type="evidence" value="ECO:0007669"/>
    <property type="project" value="UniProtKB-EC"/>
</dbReference>
<sequence length="206" mass="22962">MKAKIITIGDEILIGQILNTNAAFIGEKLVGNGIDISESVVIGDDEESILKEFRNAFENNELIIVTGGLGPTHDDLTLDCIVKFFNTELVESEEVLNDIKNIFEKRGRKLTPSNIEQAKVPKIADIIRNHSGTAPGTWIEKDGKIFISLPGVPFEMKEMITGYIIPRLSEKLSVEKNKRIIKSLLTTGIPESFLYERLGDIEELLH</sequence>
<dbReference type="InterPro" id="IPR001453">
    <property type="entry name" value="MoaB/Mog_dom"/>
</dbReference>
<gene>
    <name evidence="2" type="ORF">MNBD_IGNAVI01-2487</name>
</gene>
<dbReference type="EMBL" id="UOGD01000239">
    <property type="protein sequence ID" value="VAX23084.1"/>
    <property type="molecule type" value="Genomic_DNA"/>
</dbReference>
<dbReference type="EC" id="3.6.1.13" evidence="2"/>
<dbReference type="Gene3D" id="3.40.980.10">
    <property type="entry name" value="MoaB/Mog-like domain"/>
    <property type="match status" value="1"/>
</dbReference>
<name>A0A3B1CGI5_9ZZZZ</name>
<keyword evidence="2" id="KW-0378">Hydrolase</keyword>
<dbReference type="EC" id="3.5.1.42" evidence="2"/>
<dbReference type="SUPFAM" id="SSF53218">
    <property type="entry name" value="Molybdenum cofactor biosynthesis proteins"/>
    <property type="match status" value="1"/>
</dbReference>
<dbReference type="GO" id="GO:0019159">
    <property type="term" value="F:nicotinamide-nucleotide amidase activity"/>
    <property type="evidence" value="ECO:0007669"/>
    <property type="project" value="UniProtKB-EC"/>
</dbReference>
<dbReference type="InterPro" id="IPR050101">
    <property type="entry name" value="CinA"/>
</dbReference>
<dbReference type="PANTHER" id="PTHR13939:SF0">
    <property type="entry name" value="NMN AMIDOHYDROLASE-LIKE PROTEIN YFAY"/>
    <property type="match status" value="1"/>
</dbReference>